<dbReference type="EMBL" id="VSRR010006177">
    <property type="protein sequence ID" value="MPC44203.1"/>
    <property type="molecule type" value="Genomic_DNA"/>
</dbReference>
<evidence type="ECO:0000313" key="3">
    <source>
        <dbReference type="Proteomes" id="UP000324222"/>
    </source>
</evidence>
<dbReference type="Proteomes" id="UP000324222">
    <property type="component" value="Unassembled WGS sequence"/>
</dbReference>
<sequence>MRGDVHGAGGGGEQWRGVNGVHGGGRAAKTWKERGERKLEQRKATLKGKCHCSRCGCKQHPPLLSTFLFPYSSLATPLYIHALSLRSGPPDLNPSLTQLHSMS</sequence>
<accession>A0A5B7FGF9</accession>
<name>A0A5B7FGF9_PORTR</name>
<proteinExistence type="predicted"/>
<comment type="caution">
    <text evidence="2">The sequence shown here is derived from an EMBL/GenBank/DDBJ whole genome shotgun (WGS) entry which is preliminary data.</text>
</comment>
<reference evidence="2 3" key="1">
    <citation type="submission" date="2019-05" db="EMBL/GenBank/DDBJ databases">
        <title>Another draft genome of Portunus trituberculatus and its Hox gene families provides insights of decapod evolution.</title>
        <authorList>
            <person name="Jeong J.-H."/>
            <person name="Song I."/>
            <person name="Kim S."/>
            <person name="Choi T."/>
            <person name="Kim D."/>
            <person name="Ryu S."/>
            <person name="Kim W."/>
        </authorList>
    </citation>
    <scope>NUCLEOTIDE SEQUENCE [LARGE SCALE GENOMIC DNA]</scope>
    <source>
        <tissue evidence="2">Muscle</tissue>
    </source>
</reference>
<evidence type="ECO:0000256" key="1">
    <source>
        <dbReference type="SAM" id="MobiDB-lite"/>
    </source>
</evidence>
<protein>
    <submittedName>
        <fullName evidence="2">Uncharacterized protein</fullName>
    </submittedName>
</protein>
<evidence type="ECO:0000313" key="2">
    <source>
        <dbReference type="EMBL" id="MPC44203.1"/>
    </source>
</evidence>
<dbReference type="AlphaFoldDB" id="A0A5B7FGF9"/>
<feature type="compositionally biased region" description="Basic and acidic residues" evidence="1">
    <location>
        <begin position="30"/>
        <end position="40"/>
    </location>
</feature>
<gene>
    <name evidence="2" type="ORF">E2C01_037869</name>
</gene>
<keyword evidence="3" id="KW-1185">Reference proteome</keyword>
<feature type="compositionally biased region" description="Gly residues" evidence="1">
    <location>
        <begin position="1"/>
        <end position="26"/>
    </location>
</feature>
<organism evidence="2 3">
    <name type="scientific">Portunus trituberculatus</name>
    <name type="common">Swimming crab</name>
    <name type="synonym">Neptunus trituberculatus</name>
    <dbReference type="NCBI Taxonomy" id="210409"/>
    <lineage>
        <taxon>Eukaryota</taxon>
        <taxon>Metazoa</taxon>
        <taxon>Ecdysozoa</taxon>
        <taxon>Arthropoda</taxon>
        <taxon>Crustacea</taxon>
        <taxon>Multicrustacea</taxon>
        <taxon>Malacostraca</taxon>
        <taxon>Eumalacostraca</taxon>
        <taxon>Eucarida</taxon>
        <taxon>Decapoda</taxon>
        <taxon>Pleocyemata</taxon>
        <taxon>Brachyura</taxon>
        <taxon>Eubrachyura</taxon>
        <taxon>Portunoidea</taxon>
        <taxon>Portunidae</taxon>
        <taxon>Portuninae</taxon>
        <taxon>Portunus</taxon>
    </lineage>
</organism>
<feature type="region of interest" description="Disordered" evidence="1">
    <location>
        <begin position="1"/>
        <end position="40"/>
    </location>
</feature>